<name>A0AAV2K4A6_KNICA</name>
<dbReference type="GO" id="GO:0004843">
    <property type="term" value="F:cysteine-type deubiquitinase activity"/>
    <property type="evidence" value="ECO:0007669"/>
    <property type="project" value="InterPro"/>
</dbReference>
<dbReference type="AlphaFoldDB" id="A0AAV2K4A6"/>
<dbReference type="GO" id="GO:0016579">
    <property type="term" value="P:protein deubiquitination"/>
    <property type="evidence" value="ECO:0007669"/>
    <property type="project" value="InterPro"/>
</dbReference>
<dbReference type="CDD" id="cd02257">
    <property type="entry name" value="Peptidase_C19"/>
    <property type="match status" value="1"/>
</dbReference>
<protein>
    <recommendedName>
        <fullName evidence="1">USP domain-containing protein</fullName>
    </recommendedName>
</protein>
<proteinExistence type="predicted"/>
<dbReference type="SUPFAM" id="SSF54001">
    <property type="entry name" value="Cysteine proteinases"/>
    <property type="match status" value="1"/>
</dbReference>
<organism evidence="2 3">
    <name type="scientific">Knipowitschia caucasica</name>
    <name type="common">Caucasian dwarf goby</name>
    <name type="synonym">Pomatoschistus caucasicus</name>
    <dbReference type="NCBI Taxonomy" id="637954"/>
    <lineage>
        <taxon>Eukaryota</taxon>
        <taxon>Metazoa</taxon>
        <taxon>Chordata</taxon>
        <taxon>Craniata</taxon>
        <taxon>Vertebrata</taxon>
        <taxon>Euteleostomi</taxon>
        <taxon>Actinopterygii</taxon>
        <taxon>Neopterygii</taxon>
        <taxon>Teleostei</taxon>
        <taxon>Neoteleostei</taxon>
        <taxon>Acanthomorphata</taxon>
        <taxon>Gobiaria</taxon>
        <taxon>Gobiiformes</taxon>
        <taxon>Gobioidei</taxon>
        <taxon>Gobiidae</taxon>
        <taxon>Gobiinae</taxon>
        <taxon>Knipowitschia</taxon>
    </lineage>
</organism>
<dbReference type="EMBL" id="OZ035837">
    <property type="protein sequence ID" value="CAL1582795.1"/>
    <property type="molecule type" value="Genomic_DNA"/>
</dbReference>
<dbReference type="GO" id="GO:0005829">
    <property type="term" value="C:cytosol"/>
    <property type="evidence" value="ECO:0007669"/>
    <property type="project" value="TreeGrafter"/>
</dbReference>
<reference evidence="2 3" key="1">
    <citation type="submission" date="2024-04" db="EMBL/GenBank/DDBJ databases">
        <authorList>
            <person name="Waldvogel A.-M."/>
            <person name="Schoenle A."/>
        </authorList>
    </citation>
    <scope>NUCLEOTIDE SEQUENCE [LARGE SCALE GENOMIC DNA]</scope>
</reference>
<accession>A0AAV2K4A6</accession>
<sequence length="124" mass="14547">MTAAFATLPNVLFLHLKRFAYDHNFNMQKLKYKVKLDKRIVLKSKQDTAQFNLVNVISHFGPSTDLDAIPDYVIFFNGVDPEGGPQEPWLSYDDRTVSRTDRKMVCGLREREAYILTYQREEIW</sequence>
<evidence type="ECO:0000259" key="1">
    <source>
        <dbReference type="PROSITE" id="PS50235"/>
    </source>
</evidence>
<evidence type="ECO:0000313" key="3">
    <source>
        <dbReference type="Proteomes" id="UP001497482"/>
    </source>
</evidence>
<dbReference type="InterPro" id="IPR038765">
    <property type="entry name" value="Papain-like_cys_pep_sf"/>
</dbReference>
<dbReference type="InterPro" id="IPR050164">
    <property type="entry name" value="Peptidase_C19"/>
</dbReference>
<dbReference type="Pfam" id="PF00443">
    <property type="entry name" value="UCH"/>
    <property type="match status" value="1"/>
</dbReference>
<dbReference type="GO" id="GO:0000082">
    <property type="term" value="P:G1/S transition of mitotic cell cycle"/>
    <property type="evidence" value="ECO:0007669"/>
    <property type="project" value="TreeGrafter"/>
</dbReference>
<feature type="domain" description="USP" evidence="1">
    <location>
        <begin position="1"/>
        <end position="121"/>
    </location>
</feature>
<keyword evidence="3" id="KW-1185">Reference proteome</keyword>
<dbReference type="InterPro" id="IPR028889">
    <property type="entry name" value="USP"/>
</dbReference>
<dbReference type="PANTHER" id="PTHR24006:SF915">
    <property type="entry name" value="UBIQUITIN CARBOXYL-TERMINAL HYDROLASE-RELATED"/>
    <property type="match status" value="1"/>
</dbReference>
<dbReference type="Gene3D" id="3.90.70.10">
    <property type="entry name" value="Cysteine proteinases"/>
    <property type="match status" value="1"/>
</dbReference>
<dbReference type="PANTHER" id="PTHR24006">
    <property type="entry name" value="UBIQUITIN CARBOXYL-TERMINAL HYDROLASE"/>
    <property type="match status" value="1"/>
</dbReference>
<dbReference type="PROSITE" id="PS50235">
    <property type="entry name" value="USP_3"/>
    <property type="match status" value="1"/>
</dbReference>
<dbReference type="Proteomes" id="UP001497482">
    <property type="component" value="Chromosome 15"/>
</dbReference>
<dbReference type="GO" id="GO:0005634">
    <property type="term" value="C:nucleus"/>
    <property type="evidence" value="ECO:0007669"/>
    <property type="project" value="TreeGrafter"/>
</dbReference>
<gene>
    <name evidence="2" type="ORF">KC01_LOCUS13345</name>
</gene>
<dbReference type="InterPro" id="IPR001394">
    <property type="entry name" value="Peptidase_C19_UCH"/>
</dbReference>
<evidence type="ECO:0000313" key="2">
    <source>
        <dbReference type="EMBL" id="CAL1582795.1"/>
    </source>
</evidence>